<protein>
    <recommendedName>
        <fullName evidence="2">Zn(2)-C6 fungal-type domain-containing protein</fullName>
    </recommendedName>
</protein>
<evidence type="ECO:0000313" key="4">
    <source>
        <dbReference type="EnsemblProtists" id="EKX46279"/>
    </source>
</evidence>
<dbReference type="GO" id="GO:0008270">
    <property type="term" value="F:zinc ion binding"/>
    <property type="evidence" value="ECO:0007669"/>
    <property type="project" value="InterPro"/>
</dbReference>
<feature type="region of interest" description="Disordered" evidence="1">
    <location>
        <begin position="41"/>
        <end position="70"/>
    </location>
</feature>
<evidence type="ECO:0000313" key="3">
    <source>
        <dbReference type="EMBL" id="EKX46279.1"/>
    </source>
</evidence>
<dbReference type="InterPro" id="IPR036864">
    <property type="entry name" value="Zn2-C6_fun-type_DNA-bd_sf"/>
</dbReference>
<evidence type="ECO:0000256" key="1">
    <source>
        <dbReference type="SAM" id="MobiDB-lite"/>
    </source>
</evidence>
<dbReference type="GeneID" id="17302995"/>
<dbReference type="KEGG" id="gtt:GUITHDRAFT_107891"/>
<dbReference type="OrthoDB" id="5575144at2759"/>
<dbReference type="GO" id="GO:0000981">
    <property type="term" value="F:DNA-binding transcription factor activity, RNA polymerase II-specific"/>
    <property type="evidence" value="ECO:0007669"/>
    <property type="project" value="InterPro"/>
</dbReference>
<dbReference type="HOGENOM" id="CLU_2297062_0_0_1"/>
<dbReference type="PROSITE" id="PS00463">
    <property type="entry name" value="ZN2_CY6_FUNGAL_1"/>
    <property type="match status" value="1"/>
</dbReference>
<dbReference type="CDD" id="cd00067">
    <property type="entry name" value="GAL4"/>
    <property type="match status" value="1"/>
</dbReference>
<organism evidence="3">
    <name type="scientific">Guillardia theta (strain CCMP2712)</name>
    <name type="common">Cryptophyte</name>
    <dbReference type="NCBI Taxonomy" id="905079"/>
    <lineage>
        <taxon>Eukaryota</taxon>
        <taxon>Cryptophyceae</taxon>
        <taxon>Pyrenomonadales</taxon>
        <taxon>Geminigeraceae</taxon>
        <taxon>Guillardia</taxon>
    </lineage>
</organism>
<dbReference type="EMBL" id="JH992995">
    <property type="protein sequence ID" value="EKX46279.1"/>
    <property type="molecule type" value="Genomic_DNA"/>
</dbReference>
<dbReference type="SMART" id="SM00066">
    <property type="entry name" value="GAL4"/>
    <property type="match status" value="1"/>
</dbReference>
<proteinExistence type="predicted"/>
<reference evidence="3 5" key="1">
    <citation type="journal article" date="2012" name="Nature">
        <title>Algal genomes reveal evolutionary mosaicism and the fate of nucleomorphs.</title>
        <authorList>
            <consortium name="DOE Joint Genome Institute"/>
            <person name="Curtis B.A."/>
            <person name="Tanifuji G."/>
            <person name="Burki F."/>
            <person name="Gruber A."/>
            <person name="Irimia M."/>
            <person name="Maruyama S."/>
            <person name="Arias M.C."/>
            <person name="Ball S.G."/>
            <person name="Gile G.H."/>
            <person name="Hirakawa Y."/>
            <person name="Hopkins J.F."/>
            <person name="Kuo A."/>
            <person name="Rensing S.A."/>
            <person name="Schmutz J."/>
            <person name="Symeonidi A."/>
            <person name="Elias M."/>
            <person name="Eveleigh R.J."/>
            <person name="Herman E.K."/>
            <person name="Klute M.J."/>
            <person name="Nakayama T."/>
            <person name="Obornik M."/>
            <person name="Reyes-Prieto A."/>
            <person name="Armbrust E.V."/>
            <person name="Aves S.J."/>
            <person name="Beiko R.G."/>
            <person name="Coutinho P."/>
            <person name="Dacks J.B."/>
            <person name="Durnford D.G."/>
            <person name="Fast N.M."/>
            <person name="Green B.R."/>
            <person name="Grisdale C.J."/>
            <person name="Hempel F."/>
            <person name="Henrissat B."/>
            <person name="Hoppner M.P."/>
            <person name="Ishida K."/>
            <person name="Kim E."/>
            <person name="Koreny L."/>
            <person name="Kroth P.G."/>
            <person name="Liu Y."/>
            <person name="Malik S.B."/>
            <person name="Maier U.G."/>
            <person name="McRose D."/>
            <person name="Mock T."/>
            <person name="Neilson J.A."/>
            <person name="Onodera N.T."/>
            <person name="Poole A.M."/>
            <person name="Pritham E.J."/>
            <person name="Richards T.A."/>
            <person name="Rocap G."/>
            <person name="Roy S.W."/>
            <person name="Sarai C."/>
            <person name="Schaack S."/>
            <person name="Shirato S."/>
            <person name="Slamovits C.H."/>
            <person name="Spencer D.F."/>
            <person name="Suzuki S."/>
            <person name="Worden A.Z."/>
            <person name="Zauner S."/>
            <person name="Barry K."/>
            <person name="Bell C."/>
            <person name="Bharti A.K."/>
            <person name="Crow J.A."/>
            <person name="Grimwood J."/>
            <person name="Kramer R."/>
            <person name="Lindquist E."/>
            <person name="Lucas S."/>
            <person name="Salamov A."/>
            <person name="McFadden G.I."/>
            <person name="Lane C.E."/>
            <person name="Keeling P.J."/>
            <person name="Gray M.W."/>
            <person name="Grigoriev I.V."/>
            <person name="Archibald J.M."/>
        </authorList>
    </citation>
    <scope>NUCLEOTIDE SEQUENCE</scope>
    <source>
        <strain evidence="3 5">CCMP2712</strain>
    </source>
</reference>
<name>L1JDU8_GUITC</name>
<accession>L1JDU8</accession>
<sequence>MRRWLSSRRHPTKSACLVCRSAKTKCDETRPCTRCVNKGLTCSELPPSEGGFDESSEKPEKKSTRSRGSKLMRRIEIAEIWEREASSLLDEALRHVLSEFD</sequence>
<reference evidence="5" key="2">
    <citation type="submission" date="2012-11" db="EMBL/GenBank/DDBJ databases">
        <authorList>
            <person name="Kuo A."/>
            <person name="Curtis B.A."/>
            <person name="Tanifuji G."/>
            <person name="Burki F."/>
            <person name="Gruber A."/>
            <person name="Irimia M."/>
            <person name="Maruyama S."/>
            <person name="Arias M.C."/>
            <person name="Ball S.G."/>
            <person name="Gile G.H."/>
            <person name="Hirakawa Y."/>
            <person name="Hopkins J.F."/>
            <person name="Rensing S.A."/>
            <person name="Schmutz J."/>
            <person name="Symeonidi A."/>
            <person name="Elias M."/>
            <person name="Eveleigh R.J."/>
            <person name="Herman E.K."/>
            <person name="Klute M.J."/>
            <person name="Nakayama T."/>
            <person name="Obornik M."/>
            <person name="Reyes-Prieto A."/>
            <person name="Armbrust E.V."/>
            <person name="Aves S.J."/>
            <person name="Beiko R.G."/>
            <person name="Coutinho P."/>
            <person name="Dacks J.B."/>
            <person name="Durnford D.G."/>
            <person name="Fast N.M."/>
            <person name="Green B.R."/>
            <person name="Grisdale C."/>
            <person name="Hempe F."/>
            <person name="Henrissat B."/>
            <person name="Hoppner M.P."/>
            <person name="Ishida K.-I."/>
            <person name="Kim E."/>
            <person name="Koreny L."/>
            <person name="Kroth P.G."/>
            <person name="Liu Y."/>
            <person name="Malik S.-B."/>
            <person name="Maier U.G."/>
            <person name="McRose D."/>
            <person name="Mock T."/>
            <person name="Neilson J.A."/>
            <person name="Onodera N.T."/>
            <person name="Poole A.M."/>
            <person name="Pritham E.J."/>
            <person name="Richards T.A."/>
            <person name="Rocap G."/>
            <person name="Roy S.W."/>
            <person name="Sarai C."/>
            <person name="Schaack S."/>
            <person name="Shirato S."/>
            <person name="Slamovits C.H."/>
            <person name="Spencer D.F."/>
            <person name="Suzuki S."/>
            <person name="Worden A.Z."/>
            <person name="Zauner S."/>
            <person name="Barry K."/>
            <person name="Bell C."/>
            <person name="Bharti A.K."/>
            <person name="Crow J.A."/>
            <person name="Grimwood J."/>
            <person name="Kramer R."/>
            <person name="Lindquist E."/>
            <person name="Lucas S."/>
            <person name="Salamov A."/>
            <person name="McFadden G.I."/>
            <person name="Lane C.E."/>
            <person name="Keeling P.J."/>
            <person name="Gray M.W."/>
            <person name="Grigoriev I.V."/>
            <person name="Archibald J.M."/>
        </authorList>
    </citation>
    <scope>NUCLEOTIDE SEQUENCE</scope>
    <source>
        <strain evidence="5">CCMP2712</strain>
    </source>
</reference>
<evidence type="ECO:0000259" key="2">
    <source>
        <dbReference type="PROSITE" id="PS50048"/>
    </source>
</evidence>
<gene>
    <name evidence="3" type="ORF">GUITHDRAFT_107891</name>
</gene>
<reference evidence="4" key="3">
    <citation type="submission" date="2016-03" db="UniProtKB">
        <authorList>
            <consortium name="EnsemblProtists"/>
        </authorList>
    </citation>
    <scope>IDENTIFICATION</scope>
</reference>
<dbReference type="InterPro" id="IPR001138">
    <property type="entry name" value="Zn2Cys6_DnaBD"/>
</dbReference>
<dbReference type="RefSeq" id="XP_005833259.1">
    <property type="nucleotide sequence ID" value="XM_005833202.1"/>
</dbReference>
<dbReference type="EnsemblProtists" id="EKX46279">
    <property type="protein sequence ID" value="EKX46279"/>
    <property type="gene ID" value="GUITHDRAFT_107891"/>
</dbReference>
<dbReference type="AlphaFoldDB" id="L1JDU8"/>
<evidence type="ECO:0000313" key="5">
    <source>
        <dbReference type="Proteomes" id="UP000011087"/>
    </source>
</evidence>
<dbReference type="Gene3D" id="4.10.240.10">
    <property type="entry name" value="Zn(2)-C6 fungal-type DNA-binding domain"/>
    <property type="match status" value="1"/>
</dbReference>
<dbReference type="Pfam" id="PF00172">
    <property type="entry name" value="Zn_clus"/>
    <property type="match status" value="1"/>
</dbReference>
<keyword evidence="5" id="KW-1185">Reference proteome</keyword>
<dbReference type="SUPFAM" id="SSF57701">
    <property type="entry name" value="Zn2/Cys6 DNA-binding domain"/>
    <property type="match status" value="1"/>
</dbReference>
<dbReference type="PROSITE" id="PS50048">
    <property type="entry name" value="ZN2_CY6_FUNGAL_2"/>
    <property type="match status" value="1"/>
</dbReference>
<dbReference type="PaxDb" id="55529-EKX46279"/>
<dbReference type="Proteomes" id="UP000011087">
    <property type="component" value="Unassembled WGS sequence"/>
</dbReference>
<feature type="domain" description="Zn(2)-C6 fungal-type" evidence="2">
    <location>
        <begin position="15"/>
        <end position="44"/>
    </location>
</feature>